<reference evidence="8 9" key="1">
    <citation type="submission" date="2023-05" db="EMBL/GenBank/DDBJ databases">
        <title>Novel species of genus Flectobacillus isolated from stream in China.</title>
        <authorList>
            <person name="Lu H."/>
        </authorList>
    </citation>
    <scope>NUCLEOTIDE SEQUENCE [LARGE SCALE GENOMIC DNA]</scope>
    <source>
        <strain evidence="8 9">DC10W</strain>
    </source>
</reference>
<dbReference type="NCBIfam" id="TIGR02765">
    <property type="entry name" value="crypto_DASH"/>
    <property type="match status" value="1"/>
</dbReference>
<accession>A0ABT6YMJ3</accession>
<evidence type="ECO:0000313" key="8">
    <source>
        <dbReference type="EMBL" id="MDI9864745.1"/>
    </source>
</evidence>
<evidence type="ECO:0000313" key="9">
    <source>
        <dbReference type="Proteomes" id="UP001236569"/>
    </source>
</evidence>
<keyword evidence="5 6" id="KW-0157">Chromophore</keyword>
<evidence type="ECO:0000259" key="7">
    <source>
        <dbReference type="PROSITE" id="PS51645"/>
    </source>
</evidence>
<name>A0ABT6YMJ3_9BACT</name>
<keyword evidence="3 6" id="KW-0285">Flavoprotein</keyword>
<organism evidence="8 9">
    <name type="scientific">Flectobacillus longus</name>
    <dbReference type="NCBI Taxonomy" id="2984207"/>
    <lineage>
        <taxon>Bacteria</taxon>
        <taxon>Pseudomonadati</taxon>
        <taxon>Bacteroidota</taxon>
        <taxon>Cytophagia</taxon>
        <taxon>Cytophagales</taxon>
        <taxon>Flectobacillaceae</taxon>
        <taxon>Flectobacillus</taxon>
    </lineage>
</organism>
<dbReference type="RefSeq" id="WP_283369883.1">
    <property type="nucleotide sequence ID" value="NZ_JASHID010000006.1"/>
</dbReference>
<evidence type="ECO:0000256" key="5">
    <source>
        <dbReference type="ARBA" id="ARBA00022991"/>
    </source>
</evidence>
<comment type="similarity">
    <text evidence="1 6">Belongs to the DNA photolyase class-1 family.</text>
</comment>
<dbReference type="PANTHER" id="PTHR11455:SF22">
    <property type="entry name" value="CRYPTOCHROME DASH"/>
    <property type="match status" value="1"/>
</dbReference>
<comment type="cofactor">
    <cofactor evidence="6">
        <name>(6R)-5,10-methylene-5,6,7,8-tetrahydrofolate</name>
        <dbReference type="ChEBI" id="CHEBI:15636"/>
    </cofactor>
    <text evidence="6">Binds 1 5,10-methenyltetrahydrofolate (MTHF) per subunit.</text>
</comment>
<dbReference type="Proteomes" id="UP001236569">
    <property type="component" value="Unassembled WGS sequence"/>
</dbReference>
<dbReference type="InterPro" id="IPR036155">
    <property type="entry name" value="Crypto/Photolyase_N_sf"/>
</dbReference>
<dbReference type="Pfam" id="PF00875">
    <property type="entry name" value="DNA_photolyase"/>
    <property type="match status" value="1"/>
</dbReference>
<dbReference type="InterPro" id="IPR014729">
    <property type="entry name" value="Rossmann-like_a/b/a_fold"/>
</dbReference>
<comment type="function">
    <text evidence="6">May have a photoreceptor function.</text>
</comment>
<comment type="caution">
    <text evidence="8">The sequence shown here is derived from an EMBL/GenBank/DDBJ whole genome shotgun (WGS) entry which is preliminary data.</text>
</comment>
<dbReference type="EMBL" id="JASHID010000006">
    <property type="protein sequence ID" value="MDI9864745.1"/>
    <property type="molecule type" value="Genomic_DNA"/>
</dbReference>
<dbReference type="InterPro" id="IPR005101">
    <property type="entry name" value="Cryptochr/Photolyase_FAD-bd"/>
</dbReference>
<dbReference type="InterPro" id="IPR036134">
    <property type="entry name" value="Crypto/Photolyase_FAD-like_sf"/>
</dbReference>
<sequence>MSIIVWYRNDLRVHDHEPLWKASQKTTNVFPVYIFDPRQFEELSVGFSKTGWLRTQFLIESVQNLRKNLQSISSGLIVRVGKPEEILPRLAIELEAEAVYCSEEVTSEETGVDAQVEEALQTMGKSMSFFWTSTLFHIDDLPFDIDQLPDVFTQFRNRVEKSCKVRSCFDTPYALLFKTNVSIGTMPTAESLLGYTSDATTHYVGGEDAANQRLKEYIWEQDLLKVYKETRNEMLGMDFSSKFSVWLANGCISPRHIYQQAQEYEYQRVKNDSTYWLIFELLWRDYFRFVSMKYGDRIFSVKGIKQDQHIQLSQNKRIFELWKNGETGIPLIDANMKELLATGFMSNRGRQNVASFLVKDLKIDWTWGASWFESQLLDYDVCSNWGNWNYVAGVGNDPRENRYFNILTQATRYDSQGEYVIHWLPALASVPADKVHLISVLPPLEQQKYNVQVGVNFPKALFDVNRWRKK</sequence>
<comment type="cofactor">
    <cofactor evidence="6">
        <name>FAD</name>
        <dbReference type="ChEBI" id="CHEBI:57692"/>
    </cofactor>
    <text evidence="6">Binds 1 FAD per subunit.</text>
</comment>
<keyword evidence="9" id="KW-1185">Reference proteome</keyword>
<dbReference type="SUPFAM" id="SSF52425">
    <property type="entry name" value="Cryptochrome/photolyase, N-terminal domain"/>
    <property type="match status" value="1"/>
</dbReference>
<dbReference type="Gene3D" id="3.40.50.620">
    <property type="entry name" value="HUPs"/>
    <property type="match status" value="1"/>
</dbReference>
<evidence type="ECO:0000256" key="4">
    <source>
        <dbReference type="ARBA" id="ARBA00022827"/>
    </source>
</evidence>
<dbReference type="PROSITE" id="PS51645">
    <property type="entry name" value="PHR_CRY_ALPHA_BETA"/>
    <property type="match status" value="1"/>
</dbReference>
<dbReference type="Gene3D" id="1.10.579.10">
    <property type="entry name" value="DNA Cyclobutane Dipyrimidine Photolyase, subunit A, domain 3"/>
    <property type="match status" value="1"/>
</dbReference>
<dbReference type="Pfam" id="PF03441">
    <property type="entry name" value="FAD_binding_7"/>
    <property type="match status" value="1"/>
</dbReference>
<dbReference type="SUPFAM" id="SSF48173">
    <property type="entry name" value="Cryptochrome/photolyase FAD-binding domain"/>
    <property type="match status" value="1"/>
</dbReference>
<dbReference type="PRINTS" id="PR00147">
    <property type="entry name" value="DNAPHOTLYASE"/>
</dbReference>
<evidence type="ECO:0000256" key="2">
    <source>
        <dbReference type="ARBA" id="ARBA00017881"/>
    </source>
</evidence>
<evidence type="ECO:0000256" key="1">
    <source>
        <dbReference type="ARBA" id="ARBA00005862"/>
    </source>
</evidence>
<keyword evidence="4 6" id="KW-0274">FAD</keyword>
<dbReference type="InterPro" id="IPR014133">
    <property type="entry name" value="Cry_DASH"/>
</dbReference>
<evidence type="ECO:0000256" key="6">
    <source>
        <dbReference type="RuleBase" id="RU367151"/>
    </source>
</evidence>
<feature type="domain" description="Photolyase/cryptochrome alpha/beta" evidence="7">
    <location>
        <begin position="1"/>
        <end position="135"/>
    </location>
</feature>
<dbReference type="Gene3D" id="1.25.40.80">
    <property type="match status" value="1"/>
</dbReference>
<dbReference type="InterPro" id="IPR006050">
    <property type="entry name" value="DNA_photolyase_N"/>
</dbReference>
<evidence type="ECO:0000256" key="3">
    <source>
        <dbReference type="ARBA" id="ARBA00022630"/>
    </source>
</evidence>
<protein>
    <recommendedName>
        <fullName evidence="2 6">Cryptochrome DASH</fullName>
    </recommendedName>
</protein>
<gene>
    <name evidence="8" type="ORF">QM480_10450</name>
</gene>
<proteinExistence type="inferred from homology"/>
<dbReference type="InterPro" id="IPR002081">
    <property type="entry name" value="Cryptochrome/DNA_photolyase_1"/>
</dbReference>
<dbReference type="PANTHER" id="PTHR11455">
    <property type="entry name" value="CRYPTOCHROME"/>
    <property type="match status" value="1"/>
</dbReference>